<evidence type="ECO:0000313" key="1">
    <source>
        <dbReference type="EMBL" id="AIQ57199.1"/>
    </source>
</evidence>
<dbReference type="RefSeq" id="WP_042211447.1">
    <property type="nucleotide sequence ID" value="NZ_CP009285.1"/>
</dbReference>
<dbReference type="EMBL" id="CP009285">
    <property type="protein sequence ID" value="AIQ57199.1"/>
    <property type="molecule type" value="Genomic_DNA"/>
</dbReference>
<protein>
    <submittedName>
        <fullName evidence="1">Uncharacterized protein</fullName>
    </submittedName>
</protein>
<sequence length="61" mass="6846">MTYSQRSSHPAAASDYTYLEYQIGIAAEELAKAIETQDEVRAEAIREKIAKLEDDLALLED</sequence>
<proteinExistence type="predicted"/>
<keyword evidence="2" id="KW-1185">Reference proteome</keyword>
<accession>A0A089MKX1</accession>
<dbReference type="HOGENOM" id="CLU_209149_0_0_9"/>
<gene>
    <name evidence="1" type="ORF">PBOR_09840</name>
</gene>
<organism evidence="1 2">
    <name type="scientific">Paenibacillus borealis</name>
    <dbReference type="NCBI Taxonomy" id="160799"/>
    <lineage>
        <taxon>Bacteria</taxon>
        <taxon>Bacillati</taxon>
        <taxon>Bacillota</taxon>
        <taxon>Bacilli</taxon>
        <taxon>Bacillales</taxon>
        <taxon>Paenibacillaceae</taxon>
        <taxon>Paenibacillus</taxon>
    </lineage>
</organism>
<name>A0A089MKX1_PAEBO</name>
<dbReference type="OrthoDB" id="2660370at2"/>
<reference evidence="1" key="1">
    <citation type="submission" date="2014-08" db="EMBL/GenBank/DDBJ databases">
        <title>Comparative genomics of the Paenibacillus odorifer group.</title>
        <authorList>
            <person name="den Bakker H.C."/>
            <person name="Tsai Y.-C.Y.-C."/>
            <person name="Martin N."/>
            <person name="Korlach J."/>
            <person name="Wiedmann M."/>
        </authorList>
    </citation>
    <scope>NUCLEOTIDE SEQUENCE [LARGE SCALE GENOMIC DNA]</scope>
    <source>
        <strain evidence="1">DSM 13188</strain>
    </source>
</reference>
<dbReference type="KEGG" id="pbd:PBOR_09840"/>
<dbReference type="Proteomes" id="UP000029518">
    <property type="component" value="Chromosome"/>
</dbReference>
<evidence type="ECO:0000313" key="2">
    <source>
        <dbReference type="Proteomes" id="UP000029518"/>
    </source>
</evidence>
<dbReference type="AlphaFoldDB" id="A0A089MKX1"/>